<evidence type="ECO:0000313" key="1">
    <source>
        <dbReference type="EMBL" id="CAF0935369.1"/>
    </source>
</evidence>
<dbReference type="EMBL" id="CAJNON010000082">
    <property type="protein sequence ID" value="CAF0935369.1"/>
    <property type="molecule type" value="Genomic_DNA"/>
</dbReference>
<name>A0A819SVR9_9BILA</name>
<evidence type="ECO:0000313" key="3">
    <source>
        <dbReference type="Proteomes" id="UP000663881"/>
    </source>
</evidence>
<dbReference type="EMBL" id="CAJOAY010004155">
    <property type="protein sequence ID" value="CAF4057193.1"/>
    <property type="molecule type" value="Genomic_DNA"/>
</dbReference>
<dbReference type="Proteomes" id="UP000663881">
    <property type="component" value="Unassembled WGS sequence"/>
</dbReference>
<accession>A0A819SVR9</accession>
<dbReference type="OrthoDB" id="6115646at2759"/>
<protein>
    <submittedName>
        <fullName evidence="2">Uncharacterized protein</fullName>
    </submittedName>
</protein>
<organism evidence="2 3">
    <name type="scientific">Adineta steineri</name>
    <dbReference type="NCBI Taxonomy" id="433720"/>
    <lineage>
        <taxon>Eukaryota</taxon>
        <taxon>Metazoa</taxon>
        <taxon>Spiralia</taxon>
        <taxon>Gnathifera</taxon>
        <taxon>Rotifera</taxon>
        <taxon>Eurotatoria</taxon>
        <taxon>Bdelloidea</taxon>
        <taxon>Adinetida</taxon>
        <taxon>Adinetidae</taxon>
        <taxon>Adineta</taxon>
    </lineage>
</organism>
<proteinExistence type="predicted"/>
<comment type="caution">
    <text evidence="2">The sequence shown here is derived from an EMBL/GenBank/DDBJ whole genome shotgun (WGS) entry which is preliminary data.</text>
</comment>
<evidence type="ECO:0000313" key="2">
    <source>
        <dbReference type="EMBL" id="CAF4057193.1"/>
    </source>
</evidence>
<dbReference type="Proteomes" id="UP000663891">
    <property type="component" value="Unassembled WGS sequence"/>
</dbReference>
<sequence length="317" mass="36955">MIALHSNEQLQNEIENSNDKINLFEEMYFSTLDNISIIGNQEELVDATIFLLNNDISKFNAILKKFGLDSPFKVPTTVDEIVDFIDRYDVAKGFDKDEIKALVMKPGKQGKKAIRLTLEEISLKIKETSIRSNDQTSYKKRGDHVINNGVLKVYQDIIDNFTLTQFKKSFQDLTFISQNELIRNDYDNTFPINVKNNIQNVLIVHLNENRFDANALYYGIVILMLHERSKNYMVQLYKNINSTPKTQRIKLIIKTMNDNEIYVDHVALKAWQSNRGNMKIYQESLAKVRDMFDNLCSNLQFKLNAWTKEIYKCDPHC</sequence>
<dbReference type="AlphaFoldDB" id="A0A819SVR9"/>
<gene>
    <name evidence="2" type="ORF">OKA104_LOCUS33158</name>
    <name evidence="1" type="ORF">VCS650_LOCUS11176</name>
</gene>
<reference evidence="2" key="1">
    <citation type="submission" date="2021-02" db="EMBL/GenBank/DDBJ databases">
        <authorList>
            <person name="Nowell W R."/>
        </authorList>
    </citation>
    <scope>NUCLEOTIDE SEQUENCE</scope>
</reference>